<dbReference type="GO" id="GO:0033550">
    <property type="term" value="F:MAP kinase tyrosine phosphatase activity"/>
    <property type="evidence" value="ECO:0007669"/>
    <property type="project" value="TreeGrafter"/>
</dbReference>
<evidence type="ECO:0000256" key="4">
    <source>
        <dbReference type="ARBA" id="ARBA00022912"/>
    </source>
</evidence>
<dbReference type="EC" id="3.1.3.48" evidence="2"/>
<dbReference type="Proteomes" id="UP000324629">
    <property type="component" value="Unassembled WGS sequence"/>
</dbReference>
<dbReference type="Gene3D" id="3.90.190.10">
    <property type="entry name" value="Protein tyrosine phosphatase superfamily"/>
    <property type="match status" value="1"/>
</dbReference>
<dbReference type="SUPFAM" id="SSF52821">
    <property type="entry name" value="Rhodanese/Cell cycle control phosphatase"/>
    <property type="match status" value="1"/>
</dbReference>
<comment type="caution">
    <text evidence="9">The sequence shown here is derived from an EMBL/GenBank/DDBJ whole genome shotgun (WGS) entry which is preliminary data.</text>
</comment>
<keyword evidence="9" id="KW-0418">Kinase</keyword>
<dbReference type="Pfam" id="PF00581">
    <property type="entry name" value="Rhodanese"/>
    <property type="match status" value="1"/>
</dbReference>
<keyword evidence="3" id="KW-0378">Hydrolase</keyword>
<dbReference type="GO" id="GO:0008330">
    <property type="term" value="F:protein tyrosine/threonine phosphatase activity"/>
    <property type="evidence" value="ECO:0007669"/>
    <property type="project" value="TreeGrafter"/>
</dbReference>
<dbReference type="PROSITE" id="PS00383">
    <property type="entry name" value="TYR_PHOSPHATASE_1"/>
    <property type="match status" value="1"/>
</dbReference>
<dbReference type="Gene3D" id="3.40.250.10">
    <property type="entry name" value="Rhodanese-like domain"/>
    <property type="match status" value="1"/>
</dbReference>
<evidence type="ECO:0000313" key="10">
    <source>
        <dbReference type="Proteomes" id="UP000324629"/>
    </source>
</evidence>
<dbReference type="GO" id="GO:0016301">
    <property type="term" value="F:kinase activity"/>
    <property type="evidence" value="ECO:0007669"/>
    <property type="project" value="UniProtKB-KW"/>
</dbReference>
<keyword evidence="9" id="KW-0808">Transferase</keyword>
<evidence type="ECO:0000256" key="5">
    <source>
        <dbReference type="SAM" id="MobiDB-lite"/>
    </source>
</evidence>
<dbReference type="PROSITE" id="PS50056">
    <property type="entry name" value="TYR_PHOSPHATASE_2"/>
    <property type="match status" value="1"/>
</dbReference>
<feature type="domain" description="Tyrosine specific protein phosphatases" evidence="7">
    <location>
        <begin position="314"/>
        <end position="365"/>
    </location>
</feature>
<reference evidence="9 10" key="1">
    <citation type="journal article" date="2019" name="Gigascience">
        <title>Whole-genome sequence of the oriental lung fluke Paragonimus westermani.</title>
        <authorList>
            <person name="Oey H."/>
            <person name="Zakrzewski M."/>
            <person name="Narain K."/>
            <person name="Devi K.R."/>
            <person name="Agatsuma T."/>
            <person name="Nawaratna S."/>
            <person name="Gobert G.N."/>
            <person name="Jones M.K."/>
            <person name="Ragan M.A."/>
            <person name="McManus D.P."/>
            <person name="Krause L."/>
        </authorList>
    </citation>
    <scope>NUCLEOTIDE SEQUENCE [LARGE SCALE GENOMIC DNA]</scope>
    <source>
        <strain evidence="9 10">IND2009</strain>
    </source>
</reference>
<dbReference type="InterPro" id="IPR020422">
    <property type="entry name" value="TYR_PHOSPHATASE_DUAL_dom"/>
</dbReference>
<feature type="compositionally biased region" description="Polar residues" evidence="5">
    <location>
        <begin position="810"/>
        <end position="820"/>
    </location>
</feature>
<dbReference type="PANTHER" id="PTHR10159">
    <property type="entry name" value="DUAL SPECIFICITY PROTEIN PHOSPHATASE"/>
    <property type="match status" value="1"/>
</dbReference>
<feature type="compositionally biased region" description="Low complexity" evidence="5">
    <location>
        <begin position="821"/>
        <end position="843"/>
    </location>
</feature>
<dbReference type="InterPro" id="IPR000340">
    <property type="entry name" value="Dual-sp_phosphatase_cat-dom"/>
</dbReference>
<dbReference type="InterPro" id="IPR001763">
    <property type="entry name" value="Rhodanese-like_dom"/>
</dbReference>
<proteinExistence type="inferred from homology"/>
<dbReference type="GO" id="GO:0043409">
    <property type="term" value="P:negative regulation of MAPK cascade"/>
    <property type="evidence" value="ECO:0007669"/>
    <property type="project" value="TreeGrafter"/>
</dbReference>
<comment type="similarity">
    <text evidence="1">Belongs to the protein-tyrosine phosphatase family. Non-receptor class dual specificity subfamily.</text>
</comment>
<feature type="compositionally biased region" description="Polar residues" evidence="5">
    <location>
        <begin position="781"/>
        <end position="794"/>
    </location>
</feature>
<dbReference type="InterPro" id="IPR036873">
    <property type="entry name" value="Rhodanese-like_dom_sf"/>
</dbReference>
<gene>
    <name evidence="9" type="ORF">DEA37_0009678</name>
</gene>
<dbReference type="InterPro" id="IPR029021">
    <property type="entry name" value="Prot-tyrosine_phosphatase-like"/>
</dbReference>
<sequence length="851" mass="93131">MDLSINSCVRLTEPRCVAESIRMNQKIILLDTRSFVDYNTSHIRQAVNIGGTRAFRRKFLANQVPIIIFLAQLTNMKINMDTLKSTPIILYDQCLDDLLSLRFDCFLYRVLVQTVQQFKPIFLLKGGFLSFQALYPDLCWANAHRLAGEDVAEYHHDDCTLEQILDSCLQAVPSPSLVPTCCLPMNREPDECLDFPPDPVGLPSPQKSMTGSTVHSDNMITGVPAKATRSGAIKSGSYSLPDSPRPSPILPHLVLGSQLDAMSATTCRQYGITHVINVSVDGAAPTHIPPENFHRVPVNDNHTDRIQPFFADAFLFIDKVKANQGRALIHCSAGISRSPTLAIAYLMYSCKMPMRKAYDVIKAGRATVAPNFNFLGQLLDFEHELFGLALPPASCHSTYRTDVDLPLSTDSSPTADQGVGAVELTIPIHLSATPVVKRPSFSLKPKDSVSPKHSMTKKRDRPTYLSLDSQPADRTLIRSNLPWSSQPVEADISPSEGKRSRVSLLHPFTPRSGNLLPSPCTVFSRLELSSPSEEYRRFLTPSRSTSFIVHSPSESFQRQTEKPLSGIASVLAVGSSTSLDELCFEPCSAKSAPAGSNRVGSSLRRSLTSVGAYNVRPTLLAERSFSSQLRTQSDLLETVYSHSKTSVITASTLLPAGSSVMSNLRPSTSFVHDLSPIRRGSSSEQEVEMESCLKMFVPASRDTSLPQPWKQRLHSDSDPSAQCYPPITYKKCSHSITRPSHLSLSAPTPSLIVSRSTDRRSALSPAQLRTSASVGSELARASQSPESLRSTSISPAKGETSFRPIPFESCRQQQQQLFYQSSSNSSSSMSSSSAGHNSAHSGSFLNVYSVS</sequence>
<dbReference type="SUPFAM" id="SSF52799">
    <property type="entry name" value="(Phosphotyrosine protein) phosphatases II"/>
    <property type="match status" value="1"/>
</dbReference>
<protein>
    <recommendedName>
        <fullName evidence="2">protein-tyrosine-phosphatase</fullName>
        <ecNumber evidence="2">3.1.3.48</ecNumber>
    </recommendedName>
</protein>
<dbReference type="PROSITE" id="PS50054">
    <property type="entry name" value="TYR_PHOSPHATASE_DUAL"/>
    <property type="match status" value="1"/>
</dbReference>
<evidence type="ECO:0000259" key="6">
    <source>
        <dbReference type="PROSITE" id="PS50054"/>
    </source>
</evidence>
<name>A0A5J4NVG3_9TREM</name>
<evidence type="ECO:0000259" key="8">
    <source>
        <dbReference type="PROSITE" id="PS50206"/>
    </source>
</evidence>
<dbReference type="InterPro" id="IPR008343">
    <property type="entry name" value="MKP"/>
</dbReference>
<feature type="domain" description="Rhodanese" evidence="8">
    <location>
        <begin position="23"/>
        <end position="140"/>
    </location>
</feature>
<dbReference type="InterPro" id="IPR000387">
    <property type="entry name" value="Tyr_Pase_dom"/>
</dbReference>
<evidence type="ECO:0000256" key="3">
    <source>
        <dbReference type="ARBA" id="ARBA00022801"/>
    </source>
</evidence>
<dbReference type="PRINTS" id="PR01764">
    <property type="entry name" value="MAPKPHPHTASE"/>
</dbReference>
<evidence type="ECO:0000313" key="9">
    <source>
        <dbReference type="EMBL" id="KAA3679494.1"/>
    </source>
</evidence>
<keyword evidence="10" id="KW-1185">Reference proteome</keyword>
<dbReference type="Pfam" id="PF00782">
    <property type="entry name" value="DSPc"/>
    <property type="match status" value="1"/>
</dbReference>
<dbReference type="CDD" id="cd01446">
    <property type="entry name" value="DSP_MapKP"/>
    <property type="match status" value="1"/>
</dbReference>
<dbReference type="InterPro" id="IPR016130">
    <property type="entry name" value="Tyr_Pase_AS"/>
</dbReference>
<evidence type="ECO:0000256" key="2">
    <source>
        <dbReference type="ARBA" id="ARBA00013064"/>
    </source>
</evidence>
<accession>A0A5J4NVG3</accession>
<dbReference type="AlphaFoldDB" id="A0A5J4NVG3"/>
<dbReference type="PANTHER" id="PTHR10159:SF533">
    <property type="entry name" value="TYROSINE-PROTEIN PHOSPHATASE VHP-1"/>
    <property type="match status" value="1"/>
</dbReference>
<feature type="domain" description="Tyrosine-protein phosphatase" evidence="6">
    <location>
        <begin position="245"/>
        <end position="387"/>
    </location>
</feature>
<dbReference type="GO" id="GO:0005737">
    <property type="term" value="C:cytoplasm"/>
    <property type="evidence" value="ECO:0007669"/>
    <property type="project" value="TreeGrafter"/>
</dbReference>
<dbReference type="EMBL" id="QNGE01000720">
    <property type="protein sequence ID" value="KAA3679494.1"/>
    <property type="molecule type" value="Genomic_DNA"/>
</dbReference>
<dbReference type="GO" id="GO:0017017">
    <property type="term" value="F:MAP kinase tyrosine/serine/threonine phosphatase activity"/>
    <property type="evidence" value="ECO:0007669"/>
    <property type="project" value="InterPro"/>
</dbReference>
<evidence type="ECO:0000256" key="1">
    <source>
        <dbReference type="ARBA" id="ARBA00008601"/>
    </source>
</evidence>
<keyword evidence="4" id="KW-0904">Protein phosphatase</keyword>
<organism evidence="9 10">
    <name type="scientific">Paragonimus westermani</name>
    <dbReference type="NCBI Taxonomy" id="34504"/>
    <lineage>
        <taxon>Eukaryota</taxon>
        <taxon>Metazoa</taxon>
        <taxon>Spiralia</taxon>
        <taxon>Lophotrochozoa</taxon>
        <taxon>Platyhelminthes</taxon>
        <taxon>Trematoda</taxon>
        <taxon>Digenea</taxon>
        <taxon>Plagiorchiida</taxon>
        <taxon>Troglotremata</taxon>
        <taxon>Troglotrematidae</taxon>
        <taxon>Paragonimus</taxon>
    </lineage>
</organism>
<evidence type="ECO:0000259" key="7">
    <source>
        <dbReference type="PROSITE" id="PS50056"/>
    </source>
</evidence>
<feature type="region of interest" description="Disordered" evidence="5">
    <location>
        <begin position="753"/>
        <end position="851"/>
    </location>
</feature>
<feature type="region of interest" description="Disordered" evidence="5">
    <location>
        <begin position="441"/>
        <end position="471"/>
    </location>
</feature>
<dbReference type="SMART" id="SM00195">
    <property type="entry name" value="DSPc"/>
    <property type="match status" value="1"/>
</dbReference>
<dbReference type="PROSITE" id="PS50206">
    <property type="entry name" value="RHODANESE_3"/>
    <property type="match status" value="1"/>
</dbReference>